<keyword evidence="1" id="KW-0820">tRNA-binding</keyword>
<dbReference type="STRING" id="572544.Ilyop_1428"/>
<sequence>MKATGVVVEYNPFHNGHRYHLEKAREKGIGDVVIAAMSGDFLQRGEPGIINRWKRAEMALRSGVDIVAELPAYYSNQSAEIFARGAVGVLGALGVSDIVFGSESGEIERLKNIASLEENDEFQIYLKEELGRGSSYPTSFAAAIEKITGEKGYMTPNDILGTEYVRSIAKLRLNINPIAIKREGTGYHSHDIKDDIASATAIRKMLEKEMEKIKNLVPEPVYEILSNEFRKKRCAWLHEFYPILRHEIILHKDSLEKIQDVEAGFENRLYEAALKNRDFEKFYGDIMTKRYTNARIQRILTHILLGLTVKITEKAKMGVPYVRILGFNQEGGRYLKSIRGKTGIEVFTTLKNVSKKLSGREKALLDFNERCSMIYTVIKEYEERKTPIIIK</sequence>
<dbReference type="GO" id="GO:0006400">
    <property type="term" value="P:tRNA modification"/>
    <property type="evidence" value="ECO:0007669"/>
    <property type="project" value="UniProtKB-UniRule"/>
</dbReference>
<keyword evidence="1" id="KW-0436">Ligase</keyword>
<comment type="similarity">
    <text evidence="1">Belongs to the TmcAL family.</text>
</comment>
<keyword evidence="1" id="KW-0694">RNA-binding</keyword>
<gene>
    <name evidence="1" type="primary">tmcAL</name>
    <name evidence="2" type="ordered locus">Ilyop_1428</name>
</gene>
<dbReference type="OrthoDB" id="9769796at2"/>
<dbReference type="HOGENOM" id="CLU_038915_0_0_0"/>
<name>E3HAM1_ILYPC</name>
<keyword evidence="1" id="KW-0547">Nucleotide-binding</keyword>
<feature type="binding site" evidence="1">
    <location>
        <position position="157"/>
    </location>
    <ligand>
        <name>ATP</name>
        <dbReference type="ChEBI" id="CHEBI:30616"/>
    </ligand>
</feature>
<evidence type="ECO:0000256" key="1">
    <source>
        <dbReference type="HAMAP-Rule" id="MF_01539"/>
    </source>
</evidence>
<dbReference type="NCBIfam" id="NF010191">
    <property type="entry name" value="PRK13670.1"/>
    <property type="match status" value="1"/>
</dbReference>
<proteinExistence type="inferred from homology"/>
<reference evidence="2 3" key="1">
    <citation type="journal article" date="2010" name="Stand. Genomic Sci.">
        <title>Complete genome sequence of Ilyobacter polytropus type strain (CuHbu1).</title>
        <authorList>
            <person name="Sikorski J."/>
            <person name="Chertkov O."/>
            <person name="Lapidus A."/>
            <person name="Nolan M."/>
            <person name="Lucas S."/>
            <person name="Del Rio T.G."/>
            <person name="Tice H."/>
            <person name="Cheng J.F."/>
            <person name="Tapia R."/>
            <person name="Han C."/>
            <person name="Goodwin L."/>
            <person name="Pitluck S."/>
            <person name="Liolios K."/>
            <person name="Ivanova N."/>
            <person name="Mavromatis K."/>
            <person name="Mikhailova N."/>
            <person name="Pati A."/>
            <person name="Chen A."/>
            <person name="Palaniappan K."/>
            <person name="Land M."/>
            <person name="Hauser L."/>
            <person name="Chang Y.J."/>
            <person name="Jeffries C.D."/>
            <person name="Brambilla E."/>
            <person name="Yasawong M."/>
            <person name="Rohde M."/>
            <person name="Pukall R."/>
            <person name="Spring S."/>
            <person name="Goker M."/>
            <person name="Woyke T."/>
            <person name="Bristow J."/>
            <person name="Eisen J.A."/>
            <person name="Markowitz V."/>
            <person name="Hugenholtz P."/>
            <person name="Kyrpides N.C."/>
            <person name="Klenk H.P."/>
        </authorList>
    </citation>
    <scope>NUCLEOTIDE SEQUENCE [LARGE SCALE GENOMIC DNA]</scope>
    <source>
        <strain evidence="3">ATCC 51220 / DSM 2926 / LMG 16218 / CuHBu1</strain>
    </source>
</reference>
<dbReference type="Gene3D" id="3.40.50.620">
    <property type="entry name" value="HUPs"/>
    <property type="match status" value="1"/>
</dbReference>
<dbReference type="PANTHER" id="PTHR37825:SF1">
    <property type="entry name" value="TRNA(MET) CYTIDINE ACETATE LIGASE"/>
    <property type="match status" value="1"/>
</dbReference>
<keyword evidence="3" id="KW-1185">Reference proteome</keyword>
<keyword evidence="1" id="KW-0819">tRNA processing</keyword>
<dbReference type="eggNOG" id="COG1323">
    <property type="taxonomic scope" value="Bacteria"/>
</dbReference>
<dbReference type="PANTHER" id="PTHR37825">
    <property type="entry name" value="TRNA(MET) CYTIDINE ACETATE LIGASE"/>
    <property type="match status" value="1"/>
</dbReference>
<dbReference type="GO" id="GO:0005737">
    <property type="term" value="C:cytoplasm"/>
    <property type="evidence" value="ECO:0007669"/>
    <property type="project" value="UniProtKB-SubCell"/>
</dbReference>
<organism evidence="2 3">
    <name type="scientific">Ilyobacter polytropus (strain ATCC 51220 / DSM 2926 / LMG 16218 / CuHBu1)</name>
    <dbReference type="NCBI Taxonomy" id="572544"/>
    <lineage>
        <taxon>Bacteria</taxon>
        <taxon>Fusobacteriati</taxon>
        <taxon>Fusobacteriota</taxon>
        <taxon>Fusobacteriia</taxon>
        <taxon>Fusobacteriales</taxon>
        <taxon>Fusobacteriaceae</taxon>
        <taxon>Ilyobacter</taxon>
    </lineage>
</organism>
<accession>E3HAM1</accession>
<dbReference type="AlphaFoldDB" id="E3HAM1"/>
<dbReference type="SUPFAM" id="SSF52374">
    <property type="entry name" value="Nucleotidylyl transferase"/>
    <property type="match status" value="1"/>
</dbReference>
<keyword evidence="1" id="KW-0963">Cytoplasm</keyword>
<comment type="subcellular location">
    <subcellularLocation>
        <location evidence="1">Cytoplasm</location>
    </subcellularLocation>
</comment>
<feature type="binding site" evidence="1">
    <location>
        <begin position="7"/>
        <end position="20"/>
    </location>
    <ligand>
        <name>ATP</name>
        <dbReference type="ChEBI" id="CHEBI:30616"/>
    </ligand>
</feature>
<dbReference type="GO" id="GO:0005524">
    <property type="term" value="F:ATP binding"/>
    <property type="evidence" value="ECO:0007669"/>
    <property type="project" value="UniProtKB-KW"/>
</dbReference>
<dbReference type="Pfam" id="PF05636">
    <property type="entry name" value="HIGH_NTase1"/>
    <property type="match status" value="1"/>
</dbReference>
<feature type="binding site" evidence="1">
    <location>
        <position position="101"/>
    </location>
    <ligand>
        <name>ATP</name>
        <dbReference type="ChEBI" id="CHEBI:30616"/>
    </ligand>
</feature>
<keyword evidence="1" id="KW-0067">ATP-binding</keyword>
<dbReference type="EC" id="6.3.4.-" evidence="1"/>
<dbReference type="InterPro" id="IPR014729">
    <property type="entry name" value="Rossmann-like_a/b/a_fold"/>
</dbReference>
<dbReference type="KEGG" id="ipo:Ilyop_1428"/>
<comment type="function">
    <text evidence="1">Catalyzes the formation of N(4)-acetylcytidine (ac(4)C) at the wobble position of elongator tRNA(Met), using acetate and ATP as substrates. First activates an acetate ion to form acetyladenylate (Ac-AMP) and then transfers the acetyl group to tRNA to form ac(4)C34.</text>
</comment>
<comment type="caution">
    <text evidence="1">Lacks conserved residue(s) required for the propagation of feature annotation.</text>
</comment>
<comment type="catalytic activity">
    <reaction evidence="1">
        <text>cytidine(34) in elongator tRNA(Met) + acetate + ATP = N(4)-acetylcytidine(34) in elongator tRNA(Met) + AMP + diphosphate</text>
        <dbReference type="Rhea" id="RHEA:58144"/>
        <dbReference type="Rhea" id="RHEA-COMP:10693"/>
        <dbReference type="Rhea" id="RHEA-COMP:10694"/>
        <dbReference type="ChEBI" id="CHEBI:30089"/>
        <dbReference type="ChEBI" id="CHEBI:30616"/>
        <dbReference type="ChEBI" id="CHEBI:33019"/>
        <dbReference type="ChEBI" id="CHEBI:74900"/>
        <dbReference type="ChEBI" id="CHEBI:82748"/>
        <dbReference type="ChEBI" id="CHEBI:456215"/>
    </reaction>
</comment>
<dbReference type="InterPro" id="IPR008513">
    <property type="entry name" value="tRNA(Met)_cyd_acetate_ligase"/>
</dbReference>
<dbReference type="RefSeq" id="WP_013387875.1">
    <property type="nucleotide sequence ID" value="NC_014632.1"/>
</dbReference>
<feature type="binding site" evidence="1">
    <location>
        <position position="182"/>
    </location>
    <ligand>
        <name>ATP</name>
        <dbReference type="ChEBI" id="CHEBI:30616"/>
    </ligand>
</feature>
<dbReference type="Proteomes" id="UP000006875">
    <property type="component" value="Chromosome"/>
</dbReference>
<evidence type="ECO:0000313" key="2">
    <source>
        <dbReference type="EMBL" id="ADO83208.1"/>
    </source>
</evidence>
<dbReference type="GO" id="GO:0000049">
    <property type="term" value="F:tRNA binding"/>
    <property type="evidence" value="ECO:0007669"/>
    <property type="project" value="UniProtKB-KW"/>
</dbReference>
<protein>
    <recommendedName>
        <fullName evidence="1">tRNA(Met) cytidine acetate ligase</fullName>
        <ecNumber evidence="1">6.3.4.-</ecNumber>
    </recommendedName>
</protein>
<evidence type="ECO:0000313" key="3">
    <source>
        <dbReference type="Proteomes" id="UP000006875"/>
    </source>
</evidence>
<dbReference type="GO" id="GO:0016879">
    <property type="term" value="F:ligase activity, forming carbon-nitrogen bonds"/>
    <property type="evidence" value="ECO:0007669"/>
    <property type="project" value="UniProtKB-UniRule"/>
</dbReference>
<dbReference type="EMBL" id="CP002281">
    <property type="protein sequence ID" value="ADO83208.1"/>
    <property type="molecule type" value="Genomic_DNA"/>
</dbReference>
<dbReference type="HAMAP" id="MF_01539">
    <property type="entry name" value="TmcAL"/>
    <property type="match status" value="1"/>
</dbReference>